<dbReference type="PANTHER" id="PTHR43449">
    <property type="entry name" value="NUCLEOTIDYLTRANSFERASE"/>
    <property type="match status" value="1"/>
</dbReference>
<keyword evidence="3" id="KW-1185">Reference proteome</keyword>
<dbReference type="CDD" id="cd05403">
    <property type="entry name" value="NT_KNTase_like"/>
    <property type="match status" value="1"/>
</dbReference>
<dbReference type="Gene3D" id="3.30.460.10">
    <property type="entry name" value="Beta Polymerase, domain 2"/>
    <property type="match status" value="1"/>
</dbReference>
<dbReference type="Pfam" id="PF18765">
    <property type="entry name" value="Polbeta"/>
    <property type="match status" value="1"/>
</dbReference>
<dbReference type="AlphaFoldDB" id="A7NRG3"/>
<organism evidence="2 3">
    <name type="scientific">Roseiflexus castenholzii (strain DSM 13941 / HLO8)</name>
    <dbReference type="NCBI Taxonomy" id="383372"/>
    <lineage>
        <taxon>Bacteria</taxon>
        <taxon>Bacillati</taxon>
        <taxon>Chloroflexota</taxon>
        <taxon>Chloroflexia</taxon>
        <taxon>Chloroflexales</taxon>
        <taxon>Roseiflexineae</taxon>
        <taxon>Roseiflexaceae</taxon>
        <taxon>Roseiflexus</taxon>
    </lineage>
</organism>
<dbReference type="KEGG" id="rca:Rcas_4127"/>
<dbReference type="eggNOG" id="COG1708">
    <property type="taxonomic scope" value="Bacteria"/>
</dbReference>
<dbReference type="Proteomes" id="UP000000263">
    <property type="component" value="Chromosome"/>
</dbReference>
<evidence type="ECO:0000313" key="2">
    <source>
        <dbReference type="EMBL" id="ABU60159.1"/>
    </source>
</evidence>
<dbReference type="STRING" id="383372.Rcas_4127"/>
<gene>
    <name evidence="2" type="ordered locus">Rcas_4127</name>
</gene>
<dbReference type="InterPro" id="IPR041633">
    <property type="entry name" value="Polbeta"/>
</dbReference>
<evidence type="ECO:0000259" key="1">
    <source>
        <dbReference type="Pfam" id="PF18765"/>
    </source>
</evidence>
<dbReference type="PANTHER" id="PTHR43449:SF1">
    <property type="entry name" value="POLYMERASE BETA NUCLEOTIDYLTRANSFERASE DOMAIN-CONTAINING PROTEIN"/>
    <property type="match status" value="1"/>
</dbReference>
<reference evidence="2 3" key="1">
    <citation type="submission" date="2007-08" db="EMBL/GenBank/DDBJ databases">
        <title>Complete sequence of Roseiflexus castenholzii DSM 13941.</title>
        <authorList>
            <consortium name="US DOE Joint Genome Institute"/>
            <person name="Copeland A."/>
            <person name="Lucas S."/>
            <person name="Lapidus A."/>
            <person name="Barry K."/>
            <person name="Glavina del Rio T."/>
            <person name="Dalin E."/>
            <person name="Tice H."/>
            <person name="Pitluck S."/>
            <person name="Thompson L.S."/>
            <person name="Brettin T."/>
            <person name="Bruce D."/>
            <person name="Detter J.C."/>
            <person name="Han C."/>
            <person name="Tapia R."/>
            <person name="Schmutz J."/>
            <person name="Larimer F."/>
            <person name="Land M."/>
            <person name="Hauser L."/>
            <person name="Kyrpides N."/>
            <person name="Mikhailova N."/>
            <person name="Bryant D.A."/>
            <person name="Hanada S."/>
            <person name="Tsukatani Y."/>
            <person name="Richardson P."/>
        </authorList>
    </citation>
    <scope>NUCLEOTIDE SEQUENCE [LARGE SCALE GENOMIC DNA]</scope>
    <source>
        <strain evidence="3">DSM 13941 / HLO8</strain>
    </source>
</reference>
<proteinExistence type="predicted"/>
<evidence type="ECO:0000313" key="3">
    <source>
        <dbReference type="Proteomes" id="UP000000263"/>
    </source>
</evidence>
<feature type="domain" description="Polymerase beta nucleotidyltransferase" evidence="1">
    <location>
        <begin position="102"/>
        <end position="188"/>
    </location>
</feature>
<protein>
    <recommendedName>
        <fullName evidence="1">Polymerase beta nucleotidyltransferase domain-containing protein</fullName>
    </recommendedName>
</protein>
<name>A7NRG3_ROSCS</name>
<sequence>MRGVAPEKARAARSIAHLRRAAATADVLGKTGRRKGAGVACRERRRTSSFVRLRVLRGSSAAFPGCALPQYNTPMTDLSLARERHVAVLERTLHTMVAQLSAMPTVHRVILFGSYAAGRRDLFTDLDLLVVMETSLDFVSRTVDLMQHLHIEAPVDLLVYTPEEIERMRDQSFLRHALATGKTLYEKRPEH</sequence>
<dbReference type="EMBL" id="CP000804">
    <property type="protein sequence ID" value="ABU60159.1"/>
    <property type="molecule type" value="Genomic_DNA"/>
</dbReference>
<dbReference type="SUPFAM" id="SSF81301">
    <property type="entry name" value="Nucleotidyltransferase"/>
    <property type="match status" value="1"/>
</dbReference>
<dbReference type="InterPro" id="IPR043519">
    <property type="entry name" value="NT_sf"/>
</dbReference>
<accession>A7NRG3</accession>
<dbReference type="HOGENOM" id="CLU_1420489_0_0_0"/>